<evidence type="ECO:0000259" key="9">
    <source>
        <dbReference type="Pfam" id="PF26410"/>
    </source>
</evidence>
<feature type="domain" description="Glycoside hydrolase family 5" evidence="9">
    <location>
        <begin position="404"/>
        <end position="741"/>
    </location>
</feature>
<accession>A0A3M7L5T5</accession>
<dbReference type="Pfam" id="PF26410">
    <property type="entry name" value="GH5_mannosidase"/>
    <property type="match status" value="2"/>
</dbReference>
<dbReference type="InterPro" id="IPR045053">
    <property type="entry name" value="MAN-like"/>
</dbReference>
<dbReference type="GO" id="GO:0000272">
    <property type="term" value="P:polysaccharide catabolic process"/>
    <property type="evidence" value="ECO:0007669"/>
    <property type="project" value="InterPro"/>
</dbReference>
<gene>
    <name evidence="10" type="ORF">APUTEX25_004219</name>
</gene>
<dbReference type="Gene3D" id="3.20.20.80">
    <property type="entry name" value="Glycosidases"/>
    <property type="match status" value="2"/>
</dbReference>
<evidence type="ECO:0000313" key="11">
    <source>
        <dbReference type="Proteomes" id="UP000279271"/>
    </source>
</evidence>
<evidence type="ECO:0000256" key="6">
    <source>
        <dbReference type="ARBA" id="ARBA00022729"/>
    </source>
</evidence>
<dbReference type="InterPro" id="IPR001547">
    <property type="entry name" value="Glyco_hydro_5"/>
</dbReference>
<dbReference type="GO" id="GO:0016985">
    <property type="term" value="F:mannan endo-1,4-beta-mannosidase activity"/>
    <property type="evidence" value="ECO:0007669"/>
    <property type="project" value="UniProtKB-EC"/>
</dbReference>
<evidence type="ECO:0000256" key="8">
    <source>
        <dbReference type="ARBA" id="ARBA00023295"/>
    </source>
</evidence>
<comment type="subcellular location">
    <subcellularLocation>
        <location evidence="2">Secreted</location>
    </subcellularLocation>
</comment>
<dbReference type="SUPFAM" id="SSF51445">
    <property type="entry name" value="(Trans)glycosidases"/>
    <property type="match status" value="2"/>
</dbReference>
<evidence type="ECO:0000256" key="7">
    <source>
        <dbReference type="ARBA" id="ARBA00022801"/>
    </source>
</evidence>
<sequence length="759" mass="86844">MSDFVKLTPDGVGLEFQGEPFKIVGANCYLIQVRTVGCDGRPRVRNFGDNLITHQHGADSNGSGRGRMANIIKAAADKGINVLRIWAHNELTWNSIQNGTKEVLTNPDGSAWFEPIIDPNGIDGLDWAVAEAARNGVKLIMSLTNHWKEFGGIPQYARWASKKSDLSEWELQNIFFSNGKAQSMFKAYIQYLLNRPNPKRDGVRYKDDPTILAWSIANEPRGRVDPSGRTLNNWIADTSKFVKSQDSNHLVTVDVEGFFLTDQDGVKASYLNPGQLQDGCDFIKNVDHETIDFACMHMYQDLWPEESIQARAHDDLDGRFEHDKKKREEWIKTWLNVHLKACQGKLSKKKPLILSEFSERKGKDESFADRQDFLKKVDGSFSDRQDFLKKGPSDLPLPSLAMGDFVKVSSDKTHLELHGQPFRIVGANSYHVQTHGADNDGGSGRQNIATLLNVAKQKGVNVLRIWAHSEHCEEFKWWDHQKNDWIPFSNTWKIIQKEPTPEGTWYKPNIDPDGIDGLDWVVAEAGRLGIKLIMSLTNYWNDYGGMPQYARWATGKKDGRERDMQEEFLRNGKAQSMLKAYIQTLLNRENPYTKKLYKDDPTILAWSLANEPRGRGDTSGNRLDDWIKDTTNFIRSLDKKHLITVDTEGFFLEDDSSLDIKVDYLNPNERSEGCDFLRNASHPNVDFACIHMYQEKWAPDYAKGDGKDPQQWDWIYKWLDVHLAICKKKLQKPLVLSEFSEIAHNDNFAKRREFLKKVN</sequence>
<evidence type="ECO:0000256" key="4">
    <source>
        <dbReference type="ARBA" id="ARBA00012706"/>
    </source>
</evidence>
<comment type="similarity">
    <text evidence="3">Belongs to the glycosyl hydrolase 5 (cellulase A) family.</text>
</comment>
<comment type="catalytic activity">
    <reaction evidence="1">
        <text>Random hydrolysis of (1-&gt;4)-beta-D-mannosidic linkages in mannans, galactomannans and glucomannans.</text>
        <dbReference type="EC" id="3.2.1.78"/>
    </reaction>
</comment>
<evidence type="ECO:0000256" key="5">
    <source>
        <dbReference type="ARBA" id="ARBA00022525"/>
    </source>
</evidence>
<feature type="domain" description="Glycoside hydrolase family 5" evidence="9">
    <location>
        <begin position="57"/>
        <end position="359"/>
    </location>
</feature>
<keyword evidence="8" id="KW-0326">Glycosidase</keyword>
<keyword evidence="5" id="KW-0964">Secreted</keyword>
<dbReference type="PANTHER" id="PTHR31451:SF39">
    <property type="entry name" value="MANNAN ENDO-1,4-BETA-MANNOSIDASE 1"/>
    <property type="match status" value="1"/>
</dbReference>
<organism evidence="10 11">
    <name type="scientific">Auxenochlorella protothecoides</name>
    <name type="common">Green microalga</name>
    <name type="synonym">Chlorella protothecoides</name>
    <dbReference type="NCBI Taxonomy" id="3075"/>
    <lineage>
        <taxon>Eukaryota</taxon>
        <taxon>Viridiplantae</taxon>
        <taxon>Chlorophyta</taxon>
        <taxon>core chlorophytes</taxon>
        <taxon>Trebouxiophyceae</taxon>
        <taxon>Chlorellales</taxon>
        <taxon>Chlorellaceae</taxon>
        <taxon>Auxenochlorella</taxon>
    </lineage>
</organism>
<keyword evidence="7" id="KW-0378">Hydrolase</keyword>
<evidence type="ECO:0000256" key="3">
    <source>
        <dbReference type="ARBA" id="ARBA00005641"/>
    </source>
</evidence>
<dbReference type="EMBL" id="QOKY01000128">
    <property type="protein sequence ID" value="RMZ57385.1"/>
    <property type="molecule type" value="Genomic_DNA"/>
</dbReference>
<dbReference type="Proteomes" id="UP000279271">
    <property type="component" value="Unassembled WGS sequence"/>
</dbReference>
<proteinExistence type="inferred from homology"/>
<dbReference type="InterPro" id="IPR017853">
    <property type="entry name" value="GH"/>
</dbReference>
<dbReference type="PANTHER" id="PTHR31451">
    <property type="match status" value="1"/>
</dbReference>
<name>A0A3M7L5T5_AUXPR</name>
<evidence type="ECO:0000256" key="2">
    <source>
        <dbReference type="ARBA" id="ARBA00004613"/>
    </source>
</evidence>
<protein>
    <recommendedName>
        <fullName evidence="4">mannan endo-1,4-beta-mannosidase</fullName>
        <ecNumber evidence="4">3.2.1.78</ecNumber>
    </recommendedName>
</protein>
<dbReference type="EC" id="3.2.1.78" evidence="4"/>
<dbReference type="GO" id="GO:0005576">
    <property type="term" value="C:extracellular region"/>
    <property type="evidence" value="ECO:0007669"/>
    <property type="project" value="UniProtKB-SubCell"/>
</dbReference>
<dbReference type="AlphaFoldDB" id="A0A3M7L5T5"/>
<evidence type="ECO:0000256" key="1">
    <source>
        <dbReference type="ARBA" id="ARBA00001678"/>
    </source>
</evidence>
<keyword evidence="6" id="KW-0732">Signal</keyword>
<comment type="caution">
    <text evidence="10">The sequence shown here is derived from an EMBL/GenBank/DDBJ whole genome shotgun (WGS) entry which is preliminary data.</text>
</comment>
<reference evidence="11" key="1">
    <citation type="journal article" date="2018" name="Algal Res.">
        <title>Characterization of plant carbon substrate utilization by Auxenochlorella protothecoides.</title>
        <authorList>
            <person name="Vogler B.W."/>
            <person name="Starkenburg S.R."/>
            <person name="Sudasinghe N."/>
            <person name="Schambach J.Y."/>
            <person name="Rollin J.A."/>
            <person name="Pattathil S."/>
            <person name="Barry A.N."/>
        </authorList>
    </citation>
    <scope>NUCLEOTIDE SEQUENCE [LARGE SCALE GENOMIC DNA]</scope>
    <source>
        <strain evidence="11">UTEX 25</strain>
    </source>
</reference>
<evidence type="ECO:0000313" key="10">
    <source>
        <dbReference type="EMBL" id="RMZ57385.1"/>
    </source>
</evidence>